<dbReference type="PANTHER" id="PTHR24171:SF8">
    <property type="entry name" value="BRCA1-ASSOCIATED RING DOMAIN PROTEIN 1"/>
    <property type="match status" value="1"/>
</dbReference>
<dbReference type="PROSITE" id="PS50172">
    <property type="entry name" value="BRCT"/>
    <property type="match status" value="2"/>
</dbReference>
<feature type="repeat" description="ANK" evidence="3">
    <location>
        <begin position="129"/>
        <end position="161"/>
    </location>
</feature>
<reference evidence="5 6" key="1">
    <citation type="submission" date="2024-03" db="EMBL/GenBank/DDBJ databases">
        <title>Adaptation during the transition from Ophiocordyceps entomopathogen to insect associate is accompanied by gene loss and intensified selection.</title>
        <authorList>
            <person name="Ward C.M."/>
            <person name="Onetto C.A."/>
            <person name="Borneman A.R."/>
        </authorList>
    </citation>
    <scope>NUCLEOTIDE SEQUENCE [LARGE SCALE GENOMIC DNA]</scope>
    <source>
        <strain evidence="5">AWRI1</strain>
        <tissue evidence="5">Single Adult Female</tissue>
    </source>
</reference>
<organism evidence="5 6">
    <name type="scientific">Parthenolecanium corni</name>
    <dbReference type="NCBI Taxonomy" id="536013"/>
    <lineage>
        <taxon>Eukaryota</taxon>
        <taxon>Metazoa</taxon>
        <taxon>Ecdysozoa</taxon>
        <taxon>Arthropoda</taxon>
        <taxon>Hexapoda</taxon>
        <taxon>Insecta</taxon>
        <taxon>Pterygota</taxon>
        <taxon>Neoptera</taxon>
        <taxon>Paraneoptera</taxon>
        <taxon>Hemiptera</taxon>
        <taxon>Sternorrhyncha</taxon>
        <taxon>Coccoidea</taxon>
        <taxon>Coccidae</taxon>
        <taxon>Parthenolecanium</taxon>
    </lineage>
</organism>
<comment type="caution">
    <text evidence="5">The sequence shown here is derived from an EMBL/GenBank/DDBJ whole genome shotgun (WGS) entry which is preliminary data.</text>
</comment>
<evidence type="ECO:0000256" key="1">
    <source>
        <dbReference type="ARBA" id="ARBA00022737"/>
    </source>
</evidence>
<dbReference type="GO" id="GO:0031436">
    <property type="term" value="C:BRCA1-BARD1 complex"/>
    <property type="evidence" value="ECO:0007669"/>
    <property type="project" value="TreeGrafter"/>
</dbReference>
<dbReference type="SUPFAM" id="SSF48403">
    <property type="entry name" value="Ankyrin repeat"/>
    <property type="match status" value="1"/>
</dbReference>
<keyword evidence="6" id="KW-1185">Reference proteome</keyword>
<evidence type="ECO:0000313" key="6">
    <source>
        <dbReference type="Proteomes" id="UP001367676"/>
    </source>
</evidence>
<sequence>MDSPELSSYISHMAKKLKLCLCNSSTNPVDTELFHSTFTQVLNGKNQSDSDVESIQTSSLMCPNCHGKMSEMEKKLVGQMQHALLSSMLKTGIKLDTVPPPATLEELKKSPDDNFIILCDAKYLKRNAKGETPLHTAARKKDLDAVITMLRNNVNPNTQDNAGWTPLHEAVFDDNLEITAQLLSAGAIVNVPGYDFTTPLHIATHHNHLQMVKLLLKFGADPSARDISGRYPEFYAKNPDIISSLKEYSSSAEMIEKAKLFQKTAAPRQIVVFLIAEDVLSFDEQHHLETDLNVRFSKYLDKSVTHVIVDHTENNVCEASLDVMKAILLGCVIVNKNWLLACDSANKLVSFSDYEVNGTTKFPLENGPQKARNNFLNLHPPLFTGFHIFIKKVQLYQLKDLVLASGAKLLNREPNPEHAPANYYLYHCPPGHLMENTSTIILYETGFREPKLKYNMKHIKSLSIDWFLDCIQTFTIQEPELNEES</sequence>
<dbReference type="EMBL" id="JBBCAQ010000035">
    <property type="protein sequence ID" value="KAK7578144.1"/>
    <property type="molecule type" value="Genomic_DNA"/>
</dbReference>
<feature type="domain" description="BRCT" evidence="4">
    <location>
        <begin position="378"/>
        <end position="472"/>
    </location>
</feature>
<feature type="domain" description="BRCT" evidence="4">
    <location>
        <begin position="295"/>
        <end position="356"/>
    </location>
</feature>
<dbReference type="SMART" id="SM00292">
    <property type="entry name" value="BRCT"/>
    <property type="match status" value="2"/>
</dbReference>
<dbReference type="Gene3D" id="3.40.50.10190">
    <property type="entry name" value="BRCT domain"/>
    <property type="match status" value="2"/>
</dbReference>
<keyword evidence="2 3" id="KW-0040">ANK repeat</keyword>
<evidence type="ECO:0000313" key="5">
    <source>
        <dbReference type="EMBL" id="KAK7578144.1"/>
    </source>
</evidence>
<dbReference type="AlphaFoldDB" id="A0AAN9T8T4"/>
<name>A0AAN9T8T4_9HEMI</name>
<accession>A0AAN9T8T4</accession>
<proteinExistence type="predicted"/>
<dbReference type="GO" id="GO:0004842">
    <property type="term" value="F:ubiquitin-protein transferase activity"/>
    <property type="evidence" value="ECO:0007669"/>
    <property type="project" value="TreeGrafter"/>
</dbReference>
<feature type="repeat" description="ANK" evidence="3">
    <location>
        <begin position="162"/>
        <end position="194"/>
    </location>
</feature>
<dbReference type="Gene3D" id="1.25.40.20">
    <property type="entry name" value="Ankyrin repeat-containing domain"/>
    <property type="match status" value="2"/>
</dbReference>
<dbReference type="PANTHER" id="PTHR24171">
    <property type="entry name" value="ANKYRIN REPEAT DOMAIN-CONTAINING PROTEIN 39-RELATED"/>
    <property type="match status" value="1"/>
</dbReference>
<evidence type="ECO:0000259" key="4">
    <source>
        <dbReference type="PROSITE" id="PS50172"/>
    </source>
</evidence>
<dbReference type="InterPro" id="IPR002110">
    <property type="entry name" value="Ankyrin_rpt"/>
</dbReference>
<dbReference type="GO" id="GO:0085020">
    <property type="term" value="P:protein K6-linked ubiquitination"/>
    <property type="evidence" value="ECO:0007669"/>
    <property type="project" value="TreeGrafter"/>
</dbReference>
<dbReference type="InterPro" id="IPR001357">
    <property type="entry name" value="BRCT_dom"/>
</dbReference>
<dbReference type="GO" id="GO:0070531">
    <property type="term" value="C:BRCA1-A complex"/>
    <property type="evidence" value="ECO:0007669"/>
    <property type="project" value="TreeGrafter"/>
</dbReference>
<dbReference type="Proteomes" id="UP001367676">
    <property type="component" value="Unassembled WGS sequence"/>
</dbReference>
<feature type="repeat" description="ANK" evidence="3">
    <location>
        <begin position="195"/>
        <end position="227"/>
    </location>
</feature>
<dbReference type="PROSITE" id="PS50297">
    <property type="entry name" value="ANK_REP_REGION"/>
    <property type="match status" value="3"/>
</dbReference>
<dbReference type="PRINTS" id="PR01415">
    <property type="entry name" value="ANKYRIN"/>
</dbReference>
<dbReference type="PROSITE" id="PS50088">
    <property type="entry name" value="ANK_REPEAT"/>
    <property type="match status" value="3"/>
</dbReference>
<protein>
    <recommendedName>
        <fullName evidence="4">BRCT domain-containing protein</fullName>
    </recommendedName>
</protein>
<evidence type="ECO:0000256" key="3">
    <source>
        <dbReference type="PROSITE-ProRule" id="PRU00023"/>
    </source>
</evidence>
<dbReference type="InterPro" id="IPR036420">
    <property type="entry name" value="BRCT_dom_sf"/>
</dbReference>
<evidence type="ECO:0000256" key="2">
    <source>
        <dbReference type="ARBA" id="ARBA00023043"/>
    </source>
</evidence>
<dbReference type="Pfam" id="PF12796">
    <property type="entry name" value="Ank_2"/>
    <property type="match status" value="1"/>
</dbReference>
<keyword evidence="1" id="KW-0677">Repeat</keyword>
<dbReference type="SUPFAM" id="SSF52113">
    <property type="entry name" value="BRCT domain"/>
    <property type="match status" value="1"/>
</dbReference>
<dbReference type="SMART" id="SM00248">
    <property type="entry name" value="ANK"/>
    <property type="match status" value="3"/>
</dbReference>
<dbReference type="InterPro" id="IPR036770">
    <property type="entry name" value="Ankyrin_rpt-contain_sf"/>
</dbReference>
<gene>
    <name evidence="5" type="ORF">V9T40_010349</name>
</gene>